<dbReference type="AlphaFoldDB" id="A0A9P6QFN6"/>
<feature type="region of interest" description="Disordered" evidence="1">
    <location>
        <begin position="213"/>
        <end position="232"/>
    </location>
</feature>
<name>A0A9P6QFN6_9FUNG</name>
<dbReference type="Proteomes" id="UP000726737">
    <property type="component" value="Unassembled WGS sequence"/>
</dbReference>
<reference evidence="2" key="1">
    <citation type="journal article" date="2020" name="Fungal Divers.">
        <title>Resolving the Mortierellaceae phylogeny through synthesis of multi-gene phylogenetics and phylogenomics.</title>
        <authorList>
            <person name="Vandepol N."/>
            <person name="Liber J."/>
            <person name="Desiro A."/>
            <person name="Na H."/>
            <person name="Kennedy M."/>
            <person name="Barry K."/>
            <person name="Grigoriev I.V."/>
            <person name="Miller A.N."/>
            <person name="O'Donnell K."/>
            <person name="Stajich J.E."/>
            <person name="Bonito G."/>
        </authorList>
    </citation>
    <scope>NUCLEOTIDE SEQUENCE</scope>
    <source>
        <strain evidence="2">KOD948</strain>
    </source>
</reference>
<feature type="compositionally biased region" description="Acidic residues" evidence="1">
    <location>
        <begin position="93"/>
        <end position="118"/>
    </location>
</feature>
<evidence type="ECO:0000313" key="2">
    <source>
        <dbReference type="EMBL" id="KAG0266845.1"/>
    </source>
</evidence>
<dbReference type="OrthoDB" id="2414509at2759"/>
<keyword evidence="3" id="KW-1185">Reference proteome</keyword>
<comment type="caution">
    <text evidence="2">The sequence shown here is derived from an EMBL/GenBank/DDBJ whole genome shotgun (WGS) entry which is preliminary data.</text>
</comment>
<gene>
    <name evidence="2" type="ORF">BG011_000460</name>
</gene>
<feature type="region of interest" description="Disordered" evidence="1">
    <location>
        <begin position="39"/>
        <end position="160"/>
    </location>
</feature>
<accession>A0A9P6QFN6</accession>
<organism evidence="2 3">
    <name type="scientific">Mortierella polycephala</name>
    <dbReference type="NCBI Taxonomy" id="41804"/>
    <lineage>
        <taxon>Eukaryota</taxon>
        <taxon>Fungi</taxon>
        <taxon>Fungi incertae sedis</taxon>
        <taxon>Mucoromycota</taxon>
        <taxon>Mortierellomycotina</taxon>
        <taxon>Mortierellomycetes</taxon>
        <taxon>Mortierellales</taxon>
        <taxon>Mortierellaceae</taxon>
        <taxon>Mortierella</taxon>
    </lineage>
</organism>
<feature type="compositionally biased region" description="Polar residues" evidence="1">
    <location>
        <begin position="44"/>
        <end position="64"/>
    </location>
</feature>
<sequence>MRSGEGVTSDDQANNFDELLNQKRYGYTRMEVLFGKSPHLQPSLEASSGRGQLTFNSRNKNYTVRGSDDPDPDVGDDDDDIENDWVQVAGDRGEEDDDDENRAGEEDIGEEEREEDEILANNRRFSGKTFAAYRSKDSAQSSASRSTSRRSFERLVSPGKDKEAYEGFNVRKNPPVALHDHQPLERDCNELEEQRWRRDDEKERARLAHEEKKEYERLEREDRKEKQRLRGEQTKREHELVMLNGQLALTLLQNGALSNVAVVSGLIGSLTTVINPTNDSTEEVVVVFSVLPWPVKIAEFSDQGITDEGILF</sequence>
<evidence type="ECO:0000313" key="3">
    <source>
        <dbReference type="Proteomes" id="UP000726737"/>
    </source>
</evidence>
<proteinExistence type="predicted"/>
<feature type="compositionally biased region" description="Acidic residues" evidence="1">
    <location>
        <begin position="69"/>
        <end position="83"/>
    </location>
</feature>
<evidence type="ECO:0000256" key="1">
    <source>
        <dbReference type="SAM" id="MobiDB-lite"/>
    </source>
</evidence>
<dbReference type="EMBL" id="JAAAJA010000011">
    <property type="protein sequence ID" value="KAG0266845.1"/>
    <property type="molecule type" value="Genomic_DNA"/>
</dbReference>
<protein>
    <submittedName>
        <fullName evidence="2">Uncharacterized protein</fullName>
    </submittedName>
</protein>